<dbReference type="Proteomes" id="UP000216524">
    <property type="component" value="Unassembled WGS sequence"/>
</dbReference>
<organism evidence="2 3">
    <name type="scientific">Bordetella genomosp. 6</name>
    <dbReference type="NCBI Taxonomy" id="463024"/>
    <lineage>
        <taxon>Bacteria</taxon>
        <taxon>Pseudomonadati</taxon>
        <taxon>Pseudomonadota</taxon>
        <taxon>Betaproteobacteria</taxon>
        <taxon>Burkholderiales</taxon>
        <taxon>Alcaligenaceae</taxon>
        <taxon>Bordetella</taxon>
    </lineage>
</organism>
<sequence length="140" mass="15091">MPVPATVASPVVTCLRYRNASAAIEWLVQAFGFEAQRIVPGPADTIVHAQLTLGSGMIMLASVTDTPFSRYMKQPDEVGGVETQSVYLVVADPDQVYRDAQAAGAEILIDIADADYGGRGFSCRDPEGHIWSVGSYDPWQ</sequence>
<dbReference type="PANTHER" id="PTHR34109">
    <property type="entry name" value="BNAUNNG04460D PROTEIN-RELATED"/>
    <property type="match status" value="1"/>
</dbReference>
<dbReference type="EMBL" id="NEVV01000006">
    <property type="protein sequence ID" value="OZI73424.1"/>
    <property type="molecule type" value="Genomic_DNA"/>
</dbReference>
<dbReference type="InterPro" id="IPR029068">
    <property type="entry name" value="Glyas_Bleomycin-R_OHBP_Dase"/>
</dbReference>
<evidence type="ECO:0000313" key="3">
    <source>
        <dbReference type="Proteomes" id="UP000216524"/>
    </source>
</evidence>
<name>A0ABX4FCM2_9BORD</name>
<proteinExistence type="predicted"/>
<dbReference type="Gene3D" id="3.30.720.120">
    <property type="match status" value="1"/>
</dbReference>
<evidence type="ECO:0000259" key="1">
    <source>
        <dbReference type="PROSITE" id="PS51819"/>
    </source>
</evidence>
<dbReference type="Gene3D" id="3.30.720.110">
    <property type="match status" value="1"/>
</dbReference>
<reference evidence="2 3" key="1">
    <citation type="submission" date="2017-05" db="EMBL/GenBank/DDBJ databases">
        <title>Complete and WGS of Bordetella genogroups.</title>
        <authorList>
            <person name="Spilker T."/>
            <person name="Lipuma J."/>
        </authorList>
    </citation>
    <scope>NUCLEOTIDE SEQUENCE [LARGE SCALE GENOMIC DNA]</scope>
    <source>
        <strain evidence="2 3">AU3139</strain>
    </source>
</reference>
<comment type="caution">
    <text evidence="2">The sequence shown here is derived from an EMBL/GenBank/DDBJ whole genome shotgun (WGS) entry which is preliminary data.</text>
</comment>
<dbReference type="Pfam" id="PF00903">
    <property type="entry name" value="Glyoxalase"/>
    <property type="match status" value="1"/>
</dbReference>
<dbReference type="SUPFAM" id="SSF54593">
    <property type="entry name" value="Glyoxalase/Bleomycin resistance protein/Dihydroxybiphenyl dioxygenase"/>
    <property type="match status" value="1"/>
</dbReference>
<protein>
    <submittedName>
        <fullName evidence="2">Glyoxalase</fullName>
    </submittedName>
</protein>
<dbReference type="PROSITE" id="PS51819">
    <property type="entry name" value="VOC"/>
    <property type="match status" value="1"/>
</dbReference>
<keyword evidence="3" id="KW-1185">Reference proteome</keyword>
<gene>
    <name evidence="2" type="ORF">CAL23_19900</name>
</gene>
<evidence type="ECO:0000313" key="2">
    <source>
        <dbReference type="EMBL" id="OZI73424.1"/>
    </source>
</evidence>
<dbReference type="PANTHER" id="PTHR34109:SF1">
    <property type="entry name" value="VOC DOMAIN-CONTAINING PROTEIN"/>
    <property type="match status" value="1"/>
</dbReference>
<dbReference type="RefSeq" id="WP_094830177.1">
    <property type="nucleotide sequence ID" value="NZ_NEVV01000006.1"/>
</dbReference>
<dbReference type="CDD" id="cd08355">
    <property type="entry name" value="TioX_like"/>
    <property type="match status" value="1"/>
</dbReference>
<accession>A0ABX4FCM2</accession>
<feature type="domain" description="VOC" evidence="1">
    <location>
        <begin position="6"/>
        <end position="136"/>
    </location>
</feature>
<dbReference type="InterPro" id="IPR037523">
    <property type="entry name" value="VOC_core"/>
</dbReference>
<dbReference type="InterPro" id="IPR004360">
    <property type="entry name" value="Glyas_Fos-R_dOase_dom"/>
</dbReference>